<accession>A0A8B8A4B0</accession>
<evidence type="ECO:0000313" key="3">
    <source>
        <dbReference type="RefSeq" id="XP_022110754.1"/>
    </source>
</evidence>
<dbReference type="GeneID" id="110990196"/>
<dbReference type="RefSeq" id="XP_022110756.1">
    <property type="nucleotide sequence ID" value="XM_022255064.1"/>
</dbReference>
<dbReference type="Pfam" id="PF10262">
    <property type="entry name" value="Rdx"/>
    <property type="match status" value="1"/>
</dbReference>
<dbReference type="Proteomes" id="UP000694845">
    <property type="component" value="Unplaced"/>
</dbReference>
<evidence type="ECO:0000256" key="1">
    <source>
        <dbReference type="ARBA" id="ARBA00023284"/>
    </source>
</evidence>
<name>A0A8B8A4B0_ACAPL</name>
<keyword evidence="1" id="KW-0676">Redox-active center</keyword>
<dbReference type="RefSeq" id="XP_022110755.1">
    <property type="nucleotide sequence ID" value="XM_022255063.1"/>
</dbReference>
<sequence>MDLKIDIQSADPEVAVDGSVGRRTSFEITLNGQLLYSKLEVGRFPVHAEIVDAIMKYSGEGDIKAANGGPKNKSKSECVVL</sequence>
<reference evidence="3 4" key="1">
    <citation type="submission" date="2025-04" db="UniProtKB">
        <authorList>
            <consortium name="RefSeq"/>
        </authorList>
    </citation>
    <scope>IDENTIFICATION</scope>
</reference>
<dbReference type="OMA" id="AIMKYNG"/>
<proteinExistence type="predicted"/>
<dbReference type="KEGG" id="aplc:110990196"/>
<dbReference type="InterPro" id="IPR011893">
    <property type="entry name" value="Selenoprotein_Rdx-typ"/>
</dbReference>
<dbReference type="NCBIfam" id="TIGR02174">
    <property type="entry name" value="CXXU_selWTH"/>
    <property type="match status" value="1"/>
</dbReference>
<evidence type="ECO:0000313" key="5">
    <source>
        <dbReference type="RefSeq" id="XP_022110756.1"/>
    </source>
</evidence>
<dbReference type="Gene3D" id="3.40.30.10">
    <property type="entry name" value="Glutaredoxin"/>
    <property type="match status" value="1"/>
</dbReference>
<organism evidence="2 5">
    <name type="scientific">Acanthaster planci</name>
    <name type="common">Crown-of-thorns starfish</name>
    <dbReference type="NCBI Taxonomy" id="133434"/>
    <lineage>
        <taxon>Eukaryota</taxon>
        <taxon>Metazoa</taxon>
        <taxon>Echinodermata</taxon>
        <taxon>Eleutherozoa</taxon>
        <taxon>Asterozoa</taxon>
        <taxon>Asteroidea</taxon>
        <taxon>Valvatacea</taxon>
        <taxon>Valvatida</taxon>
        <taxon>Acanthasteridae</taxon>
        <taxon>Acanthaster</taxon>
    </lineage>
</organism>
<protein>
    <submittedName>
        <fullName evidence="3 4">Migration and invasion enhancer 1-like</fullName>
    </submittedName>
</protein>
<dbReference type="RefSeq" id="XP_022110754.1">
    <property type="nucleotide sequence ID" value="XM_022255062.1"/>
</dbReference>
<evidence type="ECO:0000313" key="2">
    <source>
        <dbReference type="Proteomes" id="UP000694845"/>
    </source>
</evidence>
<keyword evidence="2" id="KW-1185">Reference proteome</keyword>
<dbReference type="SUPFAM" id="SSF52833">
    <property type="entry name" value="Thioredoxin-like"/>
    <property type="match status" value="1"/>
</dbReference>
<dbReference type="OrthoDB" id="5962009at2759"/>
<dbReference type="InterPro" id="IPR036249">
    <property type="entry name" value="Thioredoxin-like_sf"/>
</dbReference>
<evidence type="ECO:0000313" key="4">
    <source>
        <dbReference type="RefSeq" id="XP_022110755.1"/>
    </source>
</evidence>
<gene>
    <name evidence="3 4 5" type="primary">LOC110990196</name>
</gene>
<dbReference type="AlphaFoldDB" id="A0A8B8A4B0"/>